<dbReference type="EMBL" id="JAFJYH010000118">
    <property type="protein sequence ID" value="KAG4418882.1"/>
    <property type="molecule type" value="Genomic_DNA"/>
</dbReference>
<gene>
    <name evidence="2" type="ORF">IFR04_008006</name>
</gene>
<dbReference type="InterPro" id="IPR037523">
    <property type="entry name" value="VOC_core"/>
</dbReference>
<dbReference type="AlphaFoldDB" id="A0A8H7TFV1"/>
<dbReference type="Gene3D" id="3.10.180.10">
    <property type="entry name" value="2,3-Dihydroxybiphenyl 1,2-Dioxygenase, domain 1"/>
    <property type="match status" value="2"/>
</dbReference>
<keyword evidence="3" id="KW-1185">Reference proteome</keyword>
<protein>
    <recommendedName>
        <fullName evidence="1">VOC domain-containing protein</fullName>
    </recommendedName>
</protein>
<dbReference type="Proteomes" id="UP000664132">
    <property type="component" value="Unassembled WGS sequence"/>
</dbReference>
<proteinExistence type="predicted"/>
<sequence>MSQSRVCVTRLSHVHYQYPNLEKSLSFLSDFGLESKRNDVSRVYLGGYGQDPFLVIAEQSPDSKRHFIGGFWVVDSFEELEKTSQLPSATPIENLDAPGGGKVVRVTDPNGFIVGFVHGQVLKKEVQDVSLEVHGESMNTATVKTRRGQTRRFTPGPSPVHKLGHYGYTVPKSKFESTLDWYKTTLNLSPTDSVFDPATGKDETTFCHIDLGSEYTDHHSFFINSGPEYVPPHIHHSSYEVSDFDTQSLGHDFLAEKGWVNCWGIGRHVLGSQIFDYWFDEAGNVVEHYSDGDLVNNLSPYTREAAAPSSLYIWGPNIPLAFLTGNVEDAGKEPPLPPNIVEGKPAQLSLETAVAV</sequence>
<comment type="caution">
    <text evidence="2">The sequence shown here is derived from an EMBL/GenBank/DDBJ whole genome shotgun (WGS) entry which is preliminary data.</text>
</comment>
<accession>A0A8H7TFV1</accession>
<feature type="domain" description="VOC" evidence="1">
    <location>
        <begin position="162"/>
        <end position="291"/>
    </location>
</feature>
<evidence type="ECO:0000313" key="2">
    <source>
        <dbReference type="EMBL" id="KAG4418882.1"/>
    </source>
</evidence>
<name>A0A8H7TFV1_9HELO</name>
<dbReference type="PROSITE" id="PS51819">
    <property type="entry name" value="VOC"/>
    <property type="match status" value="1"/>
</dbReference>
<evidence type="ECO:0000259" key="1">
    <source>
        <dbReference type="PROSITE" id="PS51819"/>
    </source>
</evidence>
<evidence type="ECO:0000313" key="3">
    <source>
        <dbReference type="Proteomes" id="UP000664132"/>
    </source>
</evidence>
<reference evidence="2" key="1">
    <citation type="submission" date="2021-02" db="EMBL/GenBank/DDBJ databases">
        <title>Genome sequence Cadophora malorum strain M34.</title>
        <authorList>
            <person name="Stefanovic E."/>
            <person name="Vu D."/>
            <person name="Scully C."/>
            <person name="Dijksterhuis J."/>
            <person name="Roader J."/>
            <person name="Houbraken J."/>
        </authorList>
    </citation>
    <scope>NUCLEOTIDE SEQUENCE</scope>
    <source>
        <strain evidence="2">M34</strain>
    </source>
</reference>
<organism evidence="2 3">
    <name type="scientific">Cadophora malorum</name>
    <dbReference type="NCBI Taxonomy" id="108018"/>
    <lineage>
        <taxon>Eukaryota</taxon>
        <taxon>Fungi</taxon>
        <taxon>Dikarya</taxon>
        <taxon>Ascomycota</taxon>
        <taxon>Pezizomycotina</taxon>
        <taxon>Leotiomycetes</taxon>
        <taxon>Helotiales</taxon>
        <taxon>Ploettnerulaceae</taxon>
        <taxon>Cadophora</taxon>
    </lineage>
</organism>
<dbReference type="SUPFAM" id="SSF54593">
    <property type="entry name" value="Glyoxalase/Bleomycin resistance protein/Dihydroxybiphenyl dioxygenase"/>
    <property type="match status" value="1"/>
</dbReference>
<dbReference type="InterPro" id="IPR029068">
    <property type="entry name" value="Glyas_Bleomycin-R_OHBP_Dase"/>
</dbReference>
<dbReference type="OrthoDB" id="3360610at2759"/>